<dbReference type="Proteomes" id="UP000191518">
    <property type="component" value="Unassembled WGS sequence"/>
</dbReference>
<name>A0A1V6S9H3_9EURO</name>
<feature type="region of interest" description="Disordered" evidence="1">
    <location>
        <begin position="226"/>
        <end position="247"/>
    </location>
</feature>
<evidence type="ECO:0000313" key="2">
    <source>
        <dbReference type="EMBL" id="OQE10389.1"/>
    </source>
</evidence>
<feature type="compositionally biased region" description="Polar residues" evidence="1">
    <location>
        <begin position="396"/>
        <end position="406"/>
    </location>
</feature>
<gene>
    <name evidence="2" type="ORF">PENVUL_c004G00298</name>
</gene>
<accession>A0A1V6S9H3</accession>
<sequence>MCNYTYHHYPSCGHISNWSLTSCQEYTNKLRLAGPERSVSCTENKTSHDLLLSTQPSMCVQCENEWAENLSSHGDNQTQISNYYRTIEGLDVTGDIIKVNVVSDSTSDDRDTSSADHSDNGQIFLGAVVDSGNGNADSAGHSDNGQIRSRAVAVESESSHGCLAHSEKSSTTVFNFARTNPSSPKTTGDLDSFVSTIVKTSPGHLTHSGNESDYAEGGIETESLDAEEARCVSPSDNSSCETDSSGSSLCGSSLIRYNVLKLRVDEYLEKRQRQREADAGQKQYEADVDNLRVALKNILPPDPVDSPEIDNASYDQPSIDIDLVQQRIEATVLKRIEENNEKEARQEAMSKLLDTALLKKDQDERRERNAELGIEEDPHLWDIEPLSQMWEAKSITPTPANDSTPISPLHCTSPKSQQASSTLDSQPQKHMYMGSMFVDEESAYRRGLREVRPYGNYSGEWEGFMMALSEDDANRQGLLDPLHVRGCCAERPVDFHLYYGVMHAPSEEEAERRWLEDIRRIPGENGKFCGLLRADDLHHARAMGLTDIRHPWGCCKDALFTMPERVYHKYTGFMCAISLEEVEHMGLCDAEPVPGECGDYYGGTYYGYVEAYSELEAFQMGLMEPGHGGDCCAKAEDVSISEGQYTYYGYMYASSEEEVVNRGLKDVLLVPGFDIKYSGNLRADSEEEAKAMGLFEPSRIE</sequence>
<keyword evidence="3" id="KW-1185">Reference proteome</keyword>
<dbReference type="AlphaFoldDB" id="A0A1V6S9H3"/>
<feature type="region of interest" description="Disordered" evidence="1">
    <location>
        <begin position="396"/>
        <end position="426"/>
    </location>
</feature>
<protein>
    <submittedName>
        <fullName evidence="2">Uncharacterized protein</fullName>
    </submittedName>
</protein>
<feature type="compositionally biased region" description="Polar residues" evidence="1">
    <location>
        <begin position="413"/>
        <end position="426"/>
    </location>
</feature>
<feature type="compositionally biased region" description="Polar residues" evidence="1">
    <location>
        <begin position="234"/>
        <end position="243"/>
    </location>
</feature>
<reference evidence="3" key="1">
    <citation type="journal article" date="2017" name="Nat. Microbiol.">
        <title>Global analysis of biosynthetic gene clusters reveals vast potential of secondary metabolite production in Penicillium species.</title>
        <authorList>
            <person name="Nielsen J.C."/>
            <person name="Grijseels S."/>
            <person name="Prigent S."/>
            <person name="Ji B."/>
            <person name="Dainat J."/>
            <person name="Nielsen K.F."/>
            <person name="Frisvad J.C."/>
            <person name="Workman M."/>
            <person name="Nielsen J."/>
        </authorList>
    </citation>
    <scope>NUCLEOTIDE SEQUENCE [LARGE SCALE GENOMIC DNA]</scope>
    <source>
        <strain evidence="3">IBT 29486</strain>
    </source>
</reference>
<dbReference type="OrthoDB" id="4340895at2759"/>
<dbReference type="EMBL" id="MDYP01000004">
    <property type="protein sequence ID" value="OQE10389.1"/>
    <property type="molecule type" value="Genomic_DNA"/>
</dbReference>
<organism evidence="2 3">
    <name type="scientific">Penicillium vulpinum</name>
    <dbReference type="NCBI Taxonomy" id="29845"/>
    <lineage>
        <taxon>Eukaryota</taxon>
        <taxon>Fungi</taxon>
        <taxon>Dikarya</taxon>
        <taxon>Ascomycota</taxon>
        <taxon>Pezizomycotina</taxon>
        <taxon>Eurotiomycetes</taxon>
        <taxon>Eurotiomycetidae</taxon>
        <taxon>Eurotiales</taxon>
        <taxon>Aspergillaceae</taxon>
        <taxon>Penicillium</taxon>
    </lineage>
</organism>
<evidence type="ECO:0000313" key="3">
    <source>
        <dbReference type="Proteomes" id="UP000191518"/>
    </source>
</evidence>
<evidence type="ECO:0000256" key="1">
    <source>
        <dbReference type="SAM" id="MobiDB-lite"/>
    </source>
</evidence>
<comment type="caution">
    <text evidence="2">The sequence shown here is derived from an EMBL/GenBank/DDBJ whole genome shotgun (WGS) entry which is preliminary data.</text>
</comment>
<proteinExistence type="predicted"/>